<dbReference type="Proteomes" id="UP001446205">
    <property type="component" value="Unassembled WGS sequence"/>
</dbReference>
<reference evidence="1 2" key="1">
    <citation type="submission" date="2024-04" db="EMBL/GenBank/DDBJ databases">
        <authorList>
            <person name="Abashina T."/>
            <person name="Shaikin A."/>
        </authorList>
    </citation>
    <scope>NUCLEOTIDE SEQUENCE [LARGE SCALE GENOMIC DNA]</scope>
    <source>
        <strain evidence="1 2">AAFK</strain>
    </source>
</reference>
<comment type="caution">
    <text evidence="1">The sequence shown here is derived from an EMBL/GenBank/DDBJ whole genome shotgun (WGS) entry which is preliminary data.</text>
</comment>
<sequence length="77" mass="8620">MAGNHGDILIHVHENLSGDRLQQLEETLRQKQCVFNVETTPENEHLFVVTLDSDCTDSSTVLQAVRDKGFRADLLGL</sequence>
<accession>A0ABU9D599</accession>
<evidence type="ECO:0000313" key="1">
    <source>
        <dbReference type="EMBL" id="MEK8088716.1"/>
    </source>
</evidence>
<protein>
    <recommendedName>
        <fullName evidence="3">HMA domain-containing protein</fullName>
    </recommendedName>
</protein>
<evidence type="ECO:0008006" key="3">
    <source>
        <dbReference type="Google" id="ProtNLM"/>
    </source>
</evidence>
<dbReference type="RefSeq" id="WP_341369782.1">
    <property type="nucleotide sequence ID" value="NZ_JBBPCO010000002.1"/>
</dbReference>
<name>A0ABU9D599_9PROT</name>
<proteinExistence type="predicted"/>
<keyword evidence="2" id="KW-1185">Reference proteome</keyword>
<dbReference type="EMBL" id="JBBPCO010000002">
    <property type="protein sequence ID" value="MEK8088716.1"/>
    <property type="molecule type" value="Genomic_DNA"/>
</dbReference>
<evidence type="ECO:0000313" key="2">
    <source>
        <dbReference type="Proteomes" id="UP001446205"/>
    </source>
</evidence>
<gene>
    <name evidence="1" type="ORF">WOB96_02950</name>
</gene>
<organism evidence="1 2">
    <name type="scientific">Thermithiobacillus plumbiphilus</name>
    <dbReference type="NCBI Taxonomy" id="1729899"/>
    <lineage>
        <taxon>Bacteria</taxon>
        <taxon>Pseudomonadati</taxon>
        <taxon>Pseudomonadota</taxon>
        <taxon>Acidithiobacillia</taxon>
        <taxon>Acidithiobacillales</taxon>
        <taxon>Thermithiobacillaceae</taxon>
        <taxon>Thermithiobacillus</taxon>
    </lineage>
</organism>